<gene>
    <name evidence="1" type="ORF">IE53DRAFT_383345</name>
</gene>
<evidence type="ECO:0000313" key="2">
    <source>
        <dbReference type="Proteomes" id="UP000245626"/>
    </source>
</evidence>
<accession>A0ACD0P7N0</accession>
<name>A0ACD0P7N0_9BASI</name>
<organism evidence="1 2">
    <name type="scientific">Violaceomyces palustris</name>
    <dbReference type="NCBI Taxonomy" id="1673888"/>
    <lineage>
        <taxon>Eukaryota</taxon>
        <taxon>Fungi</taxon>
        <taxon>Dikarya</taxon>
        <taxon>Basidiomycota</taxon>
        <taxon>Ustilaginomycotina</taxon>
        <taxon>Ustilaginomycetes</taxon>
        <taxon>Violaceomycetales</taxon>
        <taxon>Violaceomycetaceae</taxon>
        <taxon>Violaceomyces</taxon>
    </lineage>
</organism>
<dbReference type="EMBL" id="KZ819696">
    <property type="protein sequence ID" value="PWN54093.1"/>
    <property type="molecule type" value="Genomic_DNA"/>
</dbReference>
<sequence>MFDHHFQKIADQAGTPVDYLKLFVCLLISYPLASAFPLIRSPNLKHAYNLAVSTFFFLPILQLRWGYLQLLATSLATYYICLNRVGGRRMGWIVFGLQMGHLTCNHIYRQFGNIPLTTIEITSMQMVLCMNLTTFGWDCFDGQIRSQEECDEHQKKTRITQMPSLLEFLGYSFYFPGVMVGPSQRFSDYRAWTNGSLFASPKGKEKADSRSVYPSGRIRASLFELGVGLGFMTIYATVAGGYGYERLIGAQGGVQGWSLMRRIVYINVAGFMARTKYYGIWSLTNGACILSGLGYNGLDPLTGRTRWDRCRNIDIPKIEFANNWKELLDHWNMNTNVWLRNNVYKRVARPGKKPGFKSTMTTFLTSAFWHGLAPGYYLSFFLAGLMQSVARSLRRHVRPIFFKDPKKSNPSFGSLGSFSVSQLGYCLLSILTVQLTLNYAVAPFMLLDLGASLRGWRAVGFYGHLATVLALVAFKFGLGNVLDSISGRRSTRSKQVSSGAARQGQNATTGTESEGESLVRKREGENYRAGEERISSIAPEPIS</sequence>
<reference evidence="1 2" key="1">
    <citation type="journal article" date="2018" name="Mol. Biol. Evol.">
        <title>Broad Genomic Sampling Reveals a Smut Pathogenic Ancestry of the Fungal Clade Ustilaginomycotina.</title>
        <authorList>
            <person name="Kijpornyongpan T."/>
            <person name="Mondo S.J."/>
            <person name="Barry K."/>
            <person name="Sandor L."/>
            <person name="Lee J."/>
            <person name="Lipzen A."/>
            <person name="Pangilinan J."/>
            <person name="LaButti K."/>
            <person name="Hainaut M."/>
            <person name="Henrissat B."/>
            <person name="Grigoriev I.V."/>
            <person name="Spatafora J.W."/>
            <person name="Aime M.C."/>
        </authorList>
    </citation>
    <scope>NUCLEOTIDE SEQUENCE [LARGE SCALE GENOMIC DNA]</scope>
    <source>
        <strain evidence="1 2">SA 807</strain>
    </source>
</reference>
<dbReference type="Proteomes" id="UP000245626">
    <property type="component" value="Unassembled WGS sequence"/>
</dbReference>
<evidence type="ECO:0000313" key="1">
    <source>
        <dbReference type="EMBL" id="PWN54093.1"/>
    </source>
</evidence>
<protein>
    <submittedName>
        <fullName evidence="1">MBOAT-domain-containing protein</fullName>
    </submittedName>
</protein>
<proteinExistence type="predicted"/>
<keyword evidence="2" id="KW-1185">Reference proteome</keyword>